<dbReference type="Proteomes" id="UP001153954">
    <property type="component" value="Unassembled WGS sequence"/>
</dbReference>
<dbReference type="GO" id="GO:0005975">
    <property type="term" value="P:carbohydrate metabolic process"/>
    <property type="evidence" value="ECO:0007669"/>
    <property type="project" value="InterPro"/>
</dbReference>
<dbReference type="Gene3D" id="2.60.120.200">
    <property type="match status" value="1"/>
</dbReference>
<dbReference type="AlphaFoldDB" id="A0AAU9TVM1"/>
<feature type="domain" description="GH16" evidence="2">
    <location>
        <begin position="1"/>
        <end position="225"/>
    </location>
</feature>
<accession>A0AAU9TVM1</accession>
<proteinExistence type="predicted"/>
<keyword evidence="4" id="KW-1185">Reference proteome</keyword>
<feature type="signal peptide" evidence="1">
    <location>
        <begin position="1"/>
        <end position="18"/>
    </location>
</feature>
<dbReference type="PROSITE" id="PS51257">
    <property type="entry name" value="PROKAR_LIPOPROTEIN"/>
    <property type="match status" value="1"/>
</dbReference>
<evidence type="ECO:0000256" key="1">
    <source>
        <dbReference type="SAM" id="SignalP"/>
    </source>
</evidence>
<name>A0AAU9TVM1_EUPED</name>
<dbReference type="EMBL" id="CAKOGL010000010">
    <property type="protein sequence ID" value="CAH2090818.1"/>
    <property type="molecule type" value="Genomic_DNA"/>
</dbReference>
<keyword evidence="1" id="KW-0732">Signal</keyword>
<dbReference type="SUPFAM" id="SSF49899">
    <property type="entry name" value="Concanavalin A-like lectins/glucanases"/>
    <property type="match status" value="1"/>
</dbReference>
<dbReference type="InterPro" id="IPR050546">
    <property type="entry name" value="Glycosyl_Hydrlase_16"/>
</dbReference>
<dbReference type="PANTHER" id="PTHR10963">
    <property type="entry name" value="GLYCOSYL HYDROLASE-RELATED"/>
    <property type="match status" value="1"/>
</dbReference>
<dbReference type="PROSITE" id="PS51762">
    <property type="entry name" value="GH16_2"/>
    <property type="match status" value="1"/>
</dbReference>
<feature type="chain" id="PRO_5043650612" description="GH16 domain-containing protein" evidence="1">
    <location>
        <begin position="19"/>
        <end position="225"/>
    </location>
</feature>
<evidence type="ECO:0000313" key="4">
    <source>
        <dbReference type="Proteomes" id="UP001153954"/>
    </source>
</evidence>
<sequence length="225" mass="25619">MTSKVIVYLFVLVSCACSSDWYENVRVRTIQALKPRGIRVFLPELEDPSAPGAHCTKTATKVKGGYACAKEVIFEDNFDTFRDDLWQIEQYIPIDHPNWSDDFHEYSLTWKPDEIALSVNGVSYATYLPGPAGLLAWLPRTCREDRRLLAGGFMAPFDHHFQIALGVAVRGVMEFPDGLISGGKPKPWRNRGRRASLSFWQDKDYWYPTWTQPGLVIDYVKVVAL</sequence>
<gene>
    <name evidence="3" type="ORF">EEDITHA_LOCUS6741</name>
</gene>
<organism evidence="3 4">
    <name type="scientific">Euphydryas editha</name>
    <name type="common">Edith's checkerspot</name>
    <dbReference type="NCBI Taxonomy" id="104508"/>
    <lineage>
        <taxon>Eukaryota</taxon>
        <taxon>Metazoa</taxon>
        <taxon>Ecdysozoa</taxon>
        <taxon>Arthropoda</taxon>
        <taxon>Hexapoda</taxon>
        <taxon>Insecta</taxon>
        <taxon>Pterygota</taxon>
        <taxon>Neoptera</taxon>
        <taxon>Endopterygota</taxon>
        <taxon>Lepidoptera</taxon>
        <taxon>Glossata</taxon>
        <taxon>Ditrysia</taxon>
        <taxon>Papilionoidea</taxon>
        <taxon>Nymphalidae</taxon>
        <taxon>Nymphalinae</taxon>
        <taxon>Euphydryas</taxon>
    </lineage>
</organism>
<evidence type="ECO:0000259" key="2">
    <source>
        <dbReference type="PROSITE" id="PS51762"/>
    </source>
</evidence>
<evidence type="ECO:0000313" key="3">
    <source>
        <dbReference type="EMBL" id="CAH2090818.1"/>
    </source>
</evidence>
<dbReference type="InterPro" id="IPR013320">
    <property type="entry name" value="ConA-like_dom_sf"/>
</dbReference>
<dbReference type="GO" id="GO:0004553">
    <property type="term" value="F:hydrolase activity, hydrolyzing O-glycosyl compounds"/>
    <property type="evidence" value="ECO:0007669"/>
    <property type="project" value="InterPro"/>
</dbReference>
<reference evidence="3" key="1">
    <citation type="submission" date="2022-03" db="EMBL/GenBank/DDBJ databases">
        <authorList>
            <person name="Tunstrom K."/>
        </authorList>
    </citation>
    <scope>NUCLEOTIDE SEQUENCE</scope>
</reference>
<dbReference type="PANTHER" id="PTHR10963:SF60">
    <property type="entry name" value="GRAM-NEGATIVE BACTERIA-BINDING PROTEIN 1-RELATED"/>
    <property type="match status" value="1"/>
</dbReference>
<comment type="caution">
    <text evidence="3">The sequence shown here is derived from an EMBL/GenBank/DDBJ whole genome shotgun (WGS) entry which is preliminary data.</text>
</comment>
<dbReference type="InterPro" id="IPR000757">
    <property type="entry name" value="Beta-glucanase-like"/>
</dbReference>
<protein>
    <recommendedName>
        <fullName evidence="2">GH16 domain-containing protein</fullName>
    </recommendedName>
</protein>